<dbReference type="InterPro" id="IPR006156">
    <property type="entry name" value="Dihydroneopterin_aldolase"/>
</dbReference>
<accession>A0A9P4I0Q9</accession>
<dbReference type="InterPro" id="IPR043133">
    <property type="entry name" value="GTP-CH-I_C/QueF"/>
</dbReference>
<evidence type="ECO:0000256" key="1">
    <source>
        <dbReference type="ARBA" id="ARBA00001353"/>
    </source>
</evidence>
<evidence type="ECO:0000259" key="8">
    <source>
        <dbReference type="SMART" id="SM00905"/>
    </source>
</evidence>
<organism evidence="9 10">
    <name type="scientific">Saccharata proteae CBS 121410</name>
    <dbReference type="NCBI Taxonomy" id="1314787"/>
    <lineage>
        <taxon>Eukaryota</taxon>
        <taxon>Fungi</taxon>
        <taxon>Dikarya</taxon>
        <taxon>Ascomycota</taxon>
        <taxon>Pezizomycotina</taxon>
        <taxon>Dothideomycetes</taxon>
        <taxon>Dothideomycetes incertae sedis</taxon>
        <taxon>Botryosphaeriales</taxon>
        <taxon>Saccharataceae</taxon>
        <taxon>Saccharata</taxon>
    </lineage>
</organism>
<keyword evidence="6" id="KW-0456">Lyase</keyword>
<dbReference type="PANTHER" id="PTHR42844">
    <property type="entry name" value="DIHYDRONEOPTERIN ALDOLASE 1-RELATED"/>
    <property type="match status" value="1"/>
</dbReference>
<dbReference type="GO" id="GO:0004150">
    <property type="term" value="F:dihydroneopterin aldolase activity"/>
    <property type="evidence" value="ECO:0007669"/>
    <property type="project" value="UniProtKB-EC"/>
</dbReference>
<evidence type="ECO:0000256" key="2">
    <source>
        <dbReference type="ARBA" id="ARBA00005013"/>
    </source>
</evidence>
<dbReference type="PANTHER" id="PTHR42844:SF1">
    <property type="entry name" value="DIHYDRONEOPTERIN ALDOLASE 1-RELATED"/>
    <property type="match status" value="1"/>
</dbReference>
<evidence type="ECO:0000256" key="5">
    <source>
        <dbReference type="ARBA" id="ARBA00022909"/>
    </source>
</evidence>
<comment type="catalytic activity">
    <reaction evidence="1">
        <text>7,8-dihydroneopterin = 6-hydroxymethyl-7,8-dihydropterin + glycolaldehyde</text>
        <dbReference type="Rhea" id="RHEA:10540"/>
        <dbReference type="ChEBI" id="CHEBI:17001"/>
        <dbReference type="ChEBI" id="CHEBI:17071"/>
        <dbReference type="ChEBI" id="CHEBI:44841"/>
        <dbReference type="EC" id="4.1.2.25"/>
    </reaction>
</comment>
<evidence type="ECO:0000256" key="3">
    <source>
        <dbReference type="ARBA" id="ARBA00005708"/>
    </source>
</evidence>
<dbReference type="InterPro" id="IPR006157">
    <property type="entry name" value="FolB_dom"/>
</dbReference>
<dbReference type="Proteomes" id="UP000799776">
    <property type="component" value="Unassembled WGS sequence"/>
</dbReference>
<evidence type="ECO:0000313" key="9">
    <source>
        <dbReference type="EMBL" id="KAF2090077.1"/>
    </source>
</evidence>
<evidence type="ECO:0000256" key="6">
    <source>
        <dbReference type="ARBA" id="ARBA00023239"/>
    </source>
</evidence>
<dbReference type="GO" id="GO:0005737">
    <property type="term" value="C:cytoplasm"/>
    <property type="evidence" value="ECO:0007669"/>
    <property type="project" value="TreeGrafter"/>
</dbReference>
<gene>
    <name evidence="9" type="ORF">K490DRAFT_36522</name>
</gene>
<comment type="caution">
    <text evidence="9">The sequence shown here is derived from an EMBL/GenBank/DDBJ whole genome shotgun (WGS) entry which is preliminary data.</text>
</comment>
<keyword evidence="10" id="KW-1185">Reference proteome</keyword>
<evidence type="ECO:0000256" key="4">
    <source>
        <dbReference type="ARBA" id="ARBA00013043"/>
    </source>
</evidence>
<evidence type="ECO:0000256" key="7">
    <source>
        <dbReference type="ARBA" id="ARBA00032903"/>
    </source>
</evidence>
<dbReference type="SUPFAM" id="SSF55620">
    <property type="entry name" value="Tetrahydrobiopterin biosynthesis enzymes-like"/>
    <property type="match status" value="2"/>
</dbReference>
<feature type="domain" description="Dihydroneopterin aldolase/epimerase" evidence="8">
    <location>
        <begin position="169"/>
        <end position="276"/>
    </location>
</feature>
<dbReference type="OrthoDB" id="5425486at2759"/>
<reference evidence="9" key="1">
    <citation type="journal article" date="2020" name="Stud. Mycol.">
        <title>101 Dothideomycetes genomes: a test case for predicting lifestyles and emergence of pathogens.</title>
        <authorList>
            <person name="Haridas S."/>
            <person name="Albert R."/>
            <person name="Binder M."/>
            <person name="Bloem J."/>
            <person name="Labutti K."/>
            <person name="Salamov A."/>
            <person name="Andreopoulos B."/>
            <person name="Baker S."/>
            <person name="Barry K."/>
            <person name="Bills G."/>
            <person name="Bluhm B."/>
            <person name="Cannon C."/>
            <person name="Castanera R."/>
            <person name="Culley D."/>
            <person name="Daum C."/>
            <person name="Ezra D."/>
            <person name="Gonzalez J."/>
            <person name="Henrissat B."/>
            <person name="Kuo A."/>
            <person name="Liang C."/>
            <person name="Lipzen A."/>
            <person name="Lutzoni F."/>
            <person name="Magnuson J."/>
            <person name="Mondo S."/>
            <person name="Nolan M."/>
            <person name="Ohm R."/>
            <person name="Pangilinan J."/>
            <person name="Park H.-J."/>
            <person name="Ramirez L."/>
            <person name="Alfaro M."/>
            <person name="Sun H."/>
            <person name="Tritt A."/>
            <person name="Yoshinaga Y."/>
            <person name="Zwiers L.-H."/>
            <person name="Turgeon B."/>
            <person name="Goodwin S."/>
            <person name="Spatafora J."/>
            <person name="Crous P."/>
            <person name="Grigoriev I."/>
        </authorList>
    </citation>
    <scope>NUCLEOTIDE SEQUENCE</scope>
    <source>
        <strain evidence="9">CBS 121410</strain>
    </source>
</reference>
<name>A0A9P4I0Q9_9PEZI</name>
<dbReference type="Pfam" id="PF02152">
    <property type="entry name" value="FolB"/>
    <property type="match status" value="1"/>
</dbReference>
<keyword evidence="5" id="KW-0289">Folate biosynthesis</keyword>
<protein>
    <recommendedName>
        <fullName evidence="4">dihydroneopterin aldolase</fullName>
        <ecNumber evidence="4">4.1.2.25</ecNumber>
    </recommendedName>
    <alternativeName>
        <fullName evidence="7">7,8-dihydroneopterin aldolase</fullName>
    </alternativeName>
</protein>
<dbReference type="Gene3D" id="3.30.1130.10">
    <property type="match status" value="2"/>
</dbReference>
<dbReference type="EC" id="4.1.2.25" evidence="4"/>
<sequence>MNNPFRERVWLISHREFLKRELWPIAADKVTVKGLKTAIKAGLDIWGRNKRQPVEITLTVAMKAPFESAAQKDEVDGSTVHYGKLSKLILQHVEASDRDVDEIGEPDQETNDTNELMSVIGDAVDKLVPSSAVAALRTEIFYPKASTLGMGAGVIEYYSNVDSVFSHIIYVRDIRIPTMIGVNHNERAKKQLVVVNIEIDNVPSHWMDLYNKVEEMITASIENTAFETLEALGAKAIGELYENLLKHKLKESNVTLRLGKPSAVPFADGPVIEFYRTAESMRR</sequence>
<dbReference type="EMBL" id="ML978713">
    <property type="protein sequence ID" value="KAF2090077.1"/>
    <property type="molecule type" value="Genomic_DNA"/>
</dbReference>
<dbReference type="AlphaFoldDB" id="A0A9P4I0Q9"/>
<evidence type="ECO:0000313" key="10">
    <source>
        <dbReference type="Proteomes" id="UP000799776"/>
    </source>
</evidence>
<dbReference type="GO" id="GO:0046656">
    <property type="term" value="P:folic acid biosynthetic process"/>
    <property type="evidence" value="ECO:0007669"/>
    <property type="project" value="UniProtKB-KW"/>
</dbReference>
<proteinExistence type="inferred from homology"/>
<comment type="pathway">
    <text evidence="2">Cofactor biosynthesis; tetrahydrofolate biosynthesis; 2-amino-4-hydroxy-6-hydroxymethyl-7,8-dihydropteridine diphosphate from 7,8-dihydroneopterin triphosphate: step 3/4.</text>
</comment>
<dbReference type="SMART" id="SM00905">
    <property type="entry name" value="FolB"/>
    <property type="match status" value="1"/>
</dbReference>
<comment type="similarity">
    <text evidence="3">Belongs to the DHNA family.</text>
</comment>